<dbReference type="EMBL" id="FNWL01000003">
    <property type="protein sequence ID" value="SEH17191.1"/>
    <property type="molecule type" value="Genomic_DNA"/>
</dbReference>
<sequence length="194" mass="22151">MSGYGCKVCRILDEYGMERYEKQLLQQWQADQSQRKGYRQLADWFNTLMLRREMDRAGLSTLGDEAESKYERLQSEKAIAEEVATELSNAGVPTEQLRKDFVSYGVIRTHLKDCLDSDVELSSGEWEREAIEISQNHATTKIEEAVRSLQNKGKLSTGSEITVSVNVELECENCHTRVPADRAIRRGYVCDCDD</sequence>
<name>A0A1H6G271_9EURY</name>
<reference evidence="3" key="1">
    <citation type="submission" date="2016-10" db="EMBL/GenBank/DDBJ databases">
        <authorList>
            <person name="Varghese N."/>
            <person name="Submissions S."/>
        </authorList>
    </citation>
    <scope>NUCLEOTIDE SEQUENCE [LARGE SCALE GENOMIC DNA]</scope>
    <source>
        <strain evidence="3">CGMCC 1.8981</strain>
    </source>
</reference>
<feature type="coiled-coil region" evidence="1">
    <location>
        <begin position="63"/>
        <end position="90"/>
    </location>
</feature>
<proteinExistence type="predicted"/>
<accession>A0A1H6G271</accession>
<keyword evidence="1" id="KW-0175">Coiled coil</keyword>
<evidence type="ECO:0000313" key="2">
    <source>
        <dbReference type="EMBL" id="SEH17191.1"/>
    </source>
</evidence>
<organism evidence="2 3">
    <name type="scientific">Natronorubrum sediminis</name>
    <dbReference type="NCBI Taxonomy" id="640943"/>
    <lineage>
        <taxon>Archaea</taxon>
        <taxon>Methanobacteriati</taxon>
        <taxon>Methanobacteriota</taxon>
        <taxon>Stenosarchaea group</taxon>
        <taxon>Halobacteria</taxon>
        <taxon>Halobacteriales</taxon>
        <taxon>Natrialbaceae</taxon>
        <taxon>Natronorubrum</taxon>
    </lineage>
</organism>
<gene>
    <name evidence="2" type="ORF">SAMN04487967_3046</name>
</gene>
<dbReference type="RefSeq" id="WP_342706890.1">
    <property type="nucleotide sequence ID" value="NZ_FNWL01000003.1"/>
</dbReference>
<evidence type="ECO:0000256" key="1">
    <source>
        <dbReference type="SAM" id="Coils"/>
    </source>
</evidence>
<protein>
    <submittedName>
        <fullName evidence="2">Uncharacterized protein</fullName>
    </submittedName>
</protein>
<evidence type="ECO:0000313" key="3">
    <source>
        <dbReference type="Proteomes" id="UP000199112"/>
    </source>
</evidence>
<keyword evidence="3" id="KW-1185">Reference proteome</keyword>
<dbReference type="Proteomes" id="UP000199112">
    <property type="component" value="Unassembled WGS sequence"/>
</dbReference>
<dbReference type="AlphaFoldDB" id="A0A1H6G271"/>
<dbReference type="InterPro" id="IPR048925">
    <property type="entry name" value="RdfA"/>
</dbReference>
<dbReference type="Pfam" id="PF21811">
    <property type="entry name" value="RdfA"/>
    <property type="match status" value="1"/>
</dbReference>